<keyword evidence="5" id="KW-1185">Reference proteome</keyword>
<dbReference type="EMBL" id="SMYO01000023">
    <property type="protein sequence ID" value="TDK56334.1"/>
    <property type="molecule type" value="Genomic_DNA"/>
</dbReference>
<dbReference type="CDD" id="cd04301">
    <property type="entry name" value="NAT_SF"/>
    <property type="match status" value="1"/>
</dbReference>
<dbReference type="Gene3D" id="3.40.630.30">
    <property type="match status" value="1"/>
</dbReference>
<evidence type="ECO:0000313" key="3">
    <source>
        <dbReference type="EMBL" id="TDK56334.1"/>
    </source>
</evidence>
<dbReference type="InterPro" id="IPR051531">
    <property type="entry name" value="N-acetyltransferase"/>
</dbReference>
<dbReference type="PANTHER" id="PTHR43792:SF13">
    <property type="entry name" value="ACETYLTRANSFERASE"/>
    <property type="match status" value="1"/>
</dbReference>
<evidence type="ECO:0000259" key="1">
    <source>
        <dbReference type="PROSITE" id="PS51186"/>
    </source>
</evidence>
<dbReference type="GO" id="GO:0016747">
    <property type="term" value="F:acyltransferase activity, transferring groups other than amino-acyl groups"/>
    <property type="evidence" value="ECO:0007669"/>
    <property type="project" value="InterPro"/>
</dbReference>
<organism evidence="3 4">
    <name type="scientific">Bacillus salipaludis</name>
    <dbReference type="NCBI Taxonomy" id="2547811"/>
    <lineage>
        <taxon>Bacteria</taxon>
        <taxon>Bacillati</taxon>
        <taxon>Bacillota</taxon>
        <taxon>Bacilli</taxon>
        <taxon>Bacillales</taxon>
        <taxon>Bacillaceae</taxon>
        <taxon>Bacillus</taxon>
    </lineage>
</organism>
<name>A0A4R5VJ85_9BACI</name>
<accession>A0A4R5VJ85</accession>
<reference evidence="3 4" key="1">
    <citation type="submission" date="2019-03" db="EMBL/GenBank/DDBJ databases">
        <title>Bacillus niacini sp. nov. a Nicotinate-Metabolizing Mesophile Isolated from Soil.</title>
        <authorList>
            <person name="Zhang G."/>
        </authorList>
    </citation>
    <scope>NUCLEOTIDE SEQUENCE [LARGE SCALE GENOMIC DNA]</scope>
    <source>
        <strain evidence="3 4">WN066</strain>
    </source>
</reference>
<dbReference type="InterPro" id="IPR000182">
    <property type="entry name" value="GNAT_dom"/>
</dbReference>
<dbReference type="EMBL" id="JAVGVR010000001">
    <property type="protein sequence ID" value="MDQ6597728.1"/>
    <property type="molecule type" value="Genomic_DNA"/>
</dbReference>
<dbReference type="SUPFAM" id="SSF55729">
    <property type="entry name" value="Acyl-CoA N-acyltransferases (Nat)"/>
    <property type="match status" value="1"/>
</dbReference>
<gene>
    <name evidence="3" type="ORF">E2K98_26725</name>
    <name evidence="2" type="ORF">RCG21_15375</name>
</gene>
<evidence type="ECO:0000313" key="2">
    <source>
        <dbReference type="EMBL" id="MDQ6597728.1"/>
    </source>
</evidence>
<dbReference type="Proteomes" id="UP001178888">
    <property type="component" value="Unassembled WGS sequence"/>
</dbReference>
<feature type="domain" description="N-acetyltransferase" evidence="1">
    <location>
        <begin position="8"/>
        <end position="151"/>
    </location>
</feature>
<dbReference type="Pfam" id="PF13302">
    <property type="entry name" value="Acetyltransf_3"/>
    <property type="match status" value="1"/>
</dbReference>
<dbReference type="PANTHER" id="PTHR43792">
    <property type="entry name" value="GNAT FAMILY, PUTATIVE (AFU_ORTHOLOGUE AFUA_3G00765)-RELATED-RELATED"/>
    <property type="match status" value="1"/>
</dbReference>
<keyword evidence="3" id="KW-0808">Transferase</keyword>
<proteinExistence type="predicted"/>
<evidence type="ECO:0000313" key="4">
    <source>
        <dbReference type="Proteomes" id="UP000295132"/>
    </source>
</evidence>
<reference evidence="2" key="2">
    <citation type="submission" date="2023-08" db="EMBL/GenBank/DDBJ databases">
        <title>Nitrogen cycling bacteria in agricultural field soils.</title>
        <authorList>
            <person name="Jang J."/>
        </authorList>
    </citation>
    <scope>NUCLEOTIDE SEQUENCE</scope>
    <source>
        <strain evidence="2">PS3-36</strain>
    </source>
</reference>
<dbReference type="RefSeq" id="WP_133339550.1">
    <property type="nucleotide sequence ID" value="NZ_JAVGVR010000001.1"/>
</dbReference>
<dbReference type="Proteomes" id="UP000295132">
    <property type="component" value="Unassembled WGS sequence"/>
</dbReference>
<protein>
    <submittedName>
        <fullName evidence="2 3">N-acetyltransferase</fullName>
    </submittedName>
</protein>
<dbReference type="AlphaFoldDB" id="A0A4R5VJ85"/>
<dbReference type="PROSITE" id="PS51186">
    <property type="entry name" value="GNAT"/>
    <property type="match status" value="1"/>
</dbReference>
<comment type="caution">
    <text evidence="3">The sequence shown here is derived from an EMBL/GenBank/DDBJ whole genome shotgun (WGS) entry which is preliminary data.</text>
</comment>
<evidence type="ECO:0000313" key="5">
    <source>
        <dbReference type="Proteomes" id="UP001178888"/>
    </source>
</evidence>
<dbReference type="InterPro" id="IPR016181">
    <property type="entry name" value="Acyl_CoA_acyltransferase"/>
</dbReference>
<sequence>MELQTERLKIVPCTDELLSTISTEEYKIGPHIKMFLEKLREDSTHLGWGVWLVINRENNTIIGDIGFKGKPNSENTVEVGYGIIPSAQNKGYATEAVNEIINWAFTNVDVDKVVAECLHDNIPSIKVLEKLNMNKIGKVNEMLKWELKKGR</sequence>